<keyword evidence="3 9" id="KW-0812">Transmembrane</keyword>
<dbReference type="Gene3D" id="1.20.1070.10">
    <property type="entry name" value="Rhodopsin 7-helix transmembrane proteins"/>
    <property type="match status" value="1"/>
</dbReference>
<reference evidence="11 12" key="1">
    <citation type="journal article" date="2023" name="Nucleic Acids Res.">
        <title>The hologenome of Daphnia magna reveals possible DNA methylation and microbiome-mediated evolution of the host genome.</title>
        <authorList>
            <person name="Chaturvedi A."/>
            <person name="Li X."/>
            <person name="Dhandapani V."/>
            <person name="Marshall H."/>
            <person name="Kissane S."/>
            <person name="Cuenca-Cambronero M."/>
            <person name="Asole G."/>
            <person name="Calvet F."/>
            <person name="Ruiz-Romero M."/>
            <person name="Marangio P."/>
            <person name="Guigo R."/>
            <person name="Rago D."/>
            <person name="Mirbahai L."/>
            <person name="Eastwood N."/>
            <person name="Colbourne J.K."/>
            <person name="Zhou J."/>
            <person name="Mallon E."/>
            <person name="Orsini L."/>
        </authorList>
    </citation>
    <scope>NUCLEOTIDE SEQUENCE [LARGE SCALE GENOMIC DNA]</scope>
    <source>
        <strain evidence="11">LRV0_1</strain>
    </source>
</reference>
<accession>A0ABR0B1Y5</accession>
<dbReference type="Pfam" id="PF00001">
    <property type="entry name" value="7tm_1"/>
    <property type="match status" value="1"/>
</dbReference>
<evidence type="ECO:0000256" key="1">
    <source>
        <dbReference type="ARBA" id="ARBA00004141"/>
    </source>
</evidence>
<protein>
    <recommendedName>
        <fullName evidence="10">G-protein coupled receptors family 1 profile domain-containing protein</fullName>
    </recommendedName>
</protein>
<proteinExistence type="inferred from homology"/>
<dbReference type="PANTHER" id="PTHR24238">
    <property type="entry name" value="G-PROTEIN COUPLED RECEPTOR"/>
    <property type="match status" value="1"/>
</dbReference>
<evidence type="ECO:0000256" key="7">
    <source>
        <dbReference type="ARBA" id="ARBA00023170"/>
    </source>
</evidence>
<gene>
    <name evidence="11" type="ORF">OUZ56_027791</name>
</gene>
<dbReference type="SUPFAM" id="SSF81321">
    <property type="entry name" value="Family A G protein-coupled receptor-like"/>
    <property type="match status" value="1"/>
</dbReference>
<keyword evidence="4 9" id="KW-1133">Transmembrane helix</keyword>
<dbReference type="PANTHER" id="PTHR24238:SF75">
    <property type="entry name" value="CHOLECYSTOKININ-LIKE RECEPTOR AT 17D1-RELATED"/>
    <property type="match status" value="1"/>
</dbReference>
<keyword evidence="6 9" id="KW-0472">Membrane</keyword>
<sequence length="252" mass="28051">MLLLDNSTTVSDGRLDEDVNRPMIDAKDYADFLQYVNSFNWSGVADVVDAIEDPFANFVGGLDGSSAIALDPASFWLNFSGHFPTVFDSSSILNASAVDTVINSSTADWIWEAGKLRIPLYSIIFLLGITGNVLVILTILQNTRMRTVTNMFLLNLAISDLLLGVFCMPFTLIGQLLRDFIFGDVFCRLISFFQDYCTIKEGVRKPSPVMPDARNSLVHCLRSVESIEKMLDVWNVGSPISLYALQEFHRGK</sequence>
<feature type="transmembrane region" description="Helical" evidence="9">
    <location>
        <begin position="118"/>
        <end position="140"/>
    </location>
</feature>
<keyword evidence="5" id="KW-0297">G-protein coupled receptor</keyword>
<comment type="caution">
    <text evidence="11">The sequence shown here is derived from an EMBL/GenBank/DDBJ whole genome shotgun (WGS) entry which is preliminary data.</text>
</comment>
<name>A0ABR0B1Y5_9CRUS</name>
<dbReference type="EMBL" id="JAOYFB010000040">
    <property type="protein sequence ID" value="KAK4035706.1"/>
    <property type="molecule type" value="Genomic_DNA"/>
</dbReference>
<dbReference type="PROSITE" id="PS50262">
    <property type="entry name" value="G_PROTEIN_RECEP_F1_2"/>
    <property type="match status" value="1"/>
</dbReference>
<evidence type="ECO:0000256" key="9">
    <source>
        <dbReference type="SAM" id="Phobius"/>
    </source>
</evidence>
<feature type="domain" description="G-protein coupled receptors family 1 profile" evidence="10">
    <location>
        <begin position="131"/>
        <end position="193"/>
    </location>
</feature>
<comment type="similarity">
    <text evidence="2">Belongs to the G-protein coupled receptor 1 family.</text>
</comment>
<evidence type="ECO:0000256" key="8">
    <source>
        <dbReference type="ARBA" id="ARBA00023224"/>
    </source>
</evidence>
<dbReference type="InterPro" id="IPR000276">
    <property type="entry name" value="GPCR_Rhodpsn"/>
</dbReference>
<evidence type="ECO:0000259" key="10">
    <source>
        <dbReference type="PROSITE" id="PS50262"/>
    </source>
</evidence>
<keyword evidence="7" id="KW-0675">Receptor</keyword>
<evidence type="ECO:0000256" key="2">
    <source>
        <dbReference type="ARBA" id="ARBA00010663"/>
    </source>
</evidence>
<comment type="subcellular location">
    <subcellularLocation>
        <location evidence="1">Membrane</location>
        <topology evidence="1">Multi-pass membrane protein</topology>
    </subcellularLocation>
</comment>
<dbReference type="PRINTS" id="PR00237">
    <property type="entry name" value="GPCRRHODOPSN"/>
</dbReference>
<keyword evidence="12" id="KW-1185">Reference proteome</keyword>
<evidence type="ECO:0000256" key="4">
    <source>
        <dbReference type="ARBA" id="ARBA00022989"/>
    </source>
</evidence>
<feature type="transmembrane region" description="Helical" evidence="9">
    <location>
        <begin position="152"/>
        <end position="177"/>
    </location>
</feature>
<evidence type="ECO:0000256" key="3">
    <source>
        <dbReference type="ARBA" id="ARBA00022692"/>
    </source>
</evidence>
<dbReference type="Proteomes" id="UP001234178">
    <property type="component" value="Unassembled WGS sequence"/>
</dbReference>
<evidence type="ECO:0000313" key="12">
    <source>
        <dbReference type="Proteomes" id="UP001234178"/>
    </source>
</evidence>
<keyword evidence="8" id="KW-0807">Transducer</keyword>
<dbReference type="InterPro" id="IPR017452">
    <property type="entry name" value="GPCR_Rhodpsn_7TM"/>
</dbReference>
<evidence type="ECO:0000256" key="6">
    <source>
        <dbReference type="ARBA" id="ARBA00023136"/>
    </source>
</evidence>
<organism evidence="11 12">
    <name type="scientific">Daphnia magna</name>
    <dbReference type="NCBI Taxonomy" id="35525"/>
    <lineage>
        <taxon>Eukaryota</taxon>
        <taxon>Metazoa</taxon>
        <taxon>Ecdysozoa</taxon>
        <taxon>Arthropoda</taxon>
        <taxon>Crustacea</taxon>
        <taxon>Branchiopoda</taxon>
        <taxon>Diplostraca</taxon>
        <taxon>Cladocera</taxon>
        <taxon>Anomopoda</taxon>
        <taxon>Daphniidae</taxon>
        <taxon>Daphnia</taxon>
    </lineage>
</organism>
<evidence type="ECO:0000313" key="11">
    <source>
        <dbReference type="EMBL" id="KAK4035706.1"/>
    </source>
</evidence>
<evidence type="ECO:0000256" key="5">
    <source>
        <dbReference type="ARBA" id="ARBA00023040"/>
    </source>
</evidence>